<evidence type="ECO:0000256" key="11">
    <source>
        <dbReference type="ARBA" id="ARBA00030964"/>
    </source>
</evidence>
<evidence type="ECO:0000259" key="15">
    <source>
        <dbReference type="PROSITE" id="PS51019"/>
    </source>
</evidence>
<protein>
    <recommendedName>
        <fullName evidence="2">Spondin-1</fullName>
    </recommendedName>
    <alternativeName>
        <fullName evidence="11">F-spondin</fullName>
    </alternativeName>
</protein>
<dbReference type="InterPro" id="IPR051418">
    <property type="entry name" value="Spondin/Thrombospondin_T1"/>
</dbReference>
<dbReference type="InterPro" id="IPR038678">
    <property type="entry name" value="Spondin_N_sf"/>
</dbReference>
<keyword evidence="9" id="KW-1015">Disulfide bond</keyword>
<evidence type="ECO:0000313" key="17">
    <source>
        <dbReference type="EMBL" id="CAH1250548.1"/>
    </source>
</evidence>
<feature type="chain" id="PRO_5035477550" description="Spondin-1" evidence="13">
    <location>
        <begin position="25"/>
        <end position="898"/>
    </location>
</feature>
<dbReference type="PROSITE" id="PS50092">
    <property type="entry name" value="TSP1"/>
    <property type="match status" value="3"/>
</dbReference>
<dbReference type="InterPro" id="IPR000884">
    <property type="entry name" value="TSP1_rpt"/>
</dbReference>
<evidence type="ECO:0000256" key="13">
    <source>
        <dbReference type="SAM" id="SignalP"/>
    </source>
</evidence>
<feature type="compositionally biased region" description="Acidic residues" evidence="12">
    <location>
        <begin position="413"/>
        <end position="422"/>
    </location>
</feature>
<dbReference type="SUPFAM" id="SSF82895">
    <property type="entry name" value="TSP-1 type 1 repeat"/>
    <property type="match status" value="3"/>
</dbReference>
<dbReference type="PRINTS" id="PR00014">
    <property type="entry name" value="FNTYPEIII"/>
</dbReference>
<dbReference type="Pfam" id="PF00090">
    <property type="entry name" value="TSP_1"/>
    <property type="match status" value="1"/>
</dbReference>
<evidence type="ECO:0000256" key="7">
    <source>
        <dbReference type="ARBA" id="ARBA00022737"/>
    </source>
</evidence>
<dbReference type="Gene3D" id="2.20.100.10">
    <property type="entry name" value="Thrombospondin type-1 (TSP1) repeat"/>
    <property type="match status" value="3"/>
</dbReference>
<keyword evidence="5" id="KW-0479">Metal-binding</keyword>
<dbReference type="SMART" id="SM00209">
    <property type="entry name" value="TSP1"/>
    <property type="match status" value="3"/>
</dbReference>
<dbReference type="Gene3D" id="2.60.40.4060">
    <property type="entry name" value="Reeler domain"/>
    <property type="match status" value="1"/>
</dbReference>
<dbReference type="Pfam" id="PF06468">
    <property type="entry name" value="Spond_N"/>
    <property type="match status" value="1"/>
</dbReference>
<feature type="signal peptide" evidence="13">
    <location>
        <begin position="1"/>
        <end position="24"/>
    </location>
</feature>
<dbReference type="InterPro" id="IPR009465">
    <property type="entry name" value="Spondin_N"/>
</dbReference>
<dbReference type="GO" id="GO:0031012">
    <property type="term" value="C:extracellular matrix"/>
    <property type="evidence" value="ECO:0007669"/>
    <property type="project" value="TreeGrafter"/>
</dbReference>
<feature type="domain" description="Fibronectin type-III" evidence="14">
    <location>
        <begin position="630"/>
        <end position="724"/>
    </location>
</feature>
<keyword evidence="4" id="KW-0272">Extracellular matrix</keyword>
<sequence length="898" mass="100756">MSVRRTPWVVLVLFTAGLSGVVRGYPDGSPGNFCNRVPSGHGAAKHRGDNGFAIKVEGQPESYVPGEVYTVLITSTSPVQFRGFMLVSTAQEDETKPLGTFQLVDQEETKMTGGCPTAVTHKRSGLKQRVEFLWVAPSEGSGCVTFRATVVQSRLIWFMDDGALALTLCEENDVAVMPKMAEKKEVANCTACGAGKYRMTFYGLWSQQTHPKDYPKYGTHWSAIIGATHSKDYSIWEYGGYSTEGVKQVAEWGSPTKLEREMKEQGNKIRTVVKTDPQWPAYEPRNIKAPVSSDFGVDSEHHLLSFLTMLGPSPDWNVGLSNFDVCEGDQWLDRTEMDLYPWDAGTDSGITYESANSPTIPREKIRPITSQDPKNPASPWYNTRGKSFQPVARIVLERTGIMDNGCHGKTSKEDEEDIDIFSEEISLSKAEKKERKRNKDRNRGRDKERDRHGHDHDHDGSRKLTKGDLTISMGTMAVNSTAVKIWWAPPSNVHSSILGYLVYYQEGQKLLGPNVLEIPDGETTQIVLGGLEPESPYTIRVVAYTMEQSNIQSEPAMVTTLPDTSIMDVPCLYSPWSEWSDCSVQCGKGARKRNRVLKSLPSPMCTDELEQTEQCMGPRPSCDVEVLETPPEDLTAIPVEGLPAVVQLAWQPPEEAQGTIMDYFVFYIKENSTDWKTVQVPGDQLTLTLTDLVPGRSYYFRVQGRNALGVGPVSDPIIYNPKQAAEQQRKMQSPVWEQDLFGREDNDKQTDMVVVDLNAAYEFEDYEVDEVQPDHKQHENDDKKKAIDCVVSDWSEWALCSRSCGRNGGVQQRNRETKQKAKHGGKSCPPRKETRRCNVGRKCPKHCKLGKWEAWSECTVTCGEGIQMRTRPVFREPKYGGRECSSTLQKRVCLREEC</sequence>
<reference evidence="17" key="1">
    <citation type="submission" date="2022-01" db="EMBL/GenBank/DDBJ databases">
        <authorList>
            <person name="Braso-Vives M."/>
        </authorList>
    </citation>
    <scope>NUCLEOTIDE SEQUENCE</scope>
</reference>
<evidence type="ECO:0000256" key="12">
    <source>
        <dbReference type="SAM" id="MobiDB-lite"/>
    </source>
</evidence>
<organism evidence="17 18">
    <name type="scientific">Branchiostoma lanceolatum</name>
    <name type="common">Common lancelet</name>
    <name type="synonym">Amphioxus lanceolatum</name>
    <dbReference type="NCBI Taxonomy" id="7740"/>
    <lineage>
        <taxon>Eukaryota</taxon>
        <taxon>Metazoa</taxon>
        <taxon>Chordata</taxon>
        <taxon>Cephalochordata</taxon>
        <taxon>Leptocardii</taxon>
        <taxon>Amphioxiformes</taxon>
        <taxon>Branchiostomatidae</taxon>
        <taxon>Branchiostoma</taxon>
    </lineage>
</organism>
<dbReference type="InterPro" id="IPR002861">
    <property type="entry name" value="Reeler_dom"/>
</dbReference>
<dbReference type="CDD" id="cd00063">
    <property type="entry name" value="FN3"/>
    <property type="match status" value="2"/>
</dbReference>
<dbReference type="InterPro" id="IPR003961">
    <property type="entry name" value="FN3_dom"/>
</dbReference>
<dbReference type="PANTHER" id="PTHR11311:SF16">
    <property type="entry name" value="SPONDIN-1"/>
    <property type="match status" value="1"/>
</dbReference>
<dbReference type="Pfam" id="PF19028">
    <property type="entry name" value="TSP1_spondin"/>
    <property type="match status" value="2"/>
</dbReference>
<dbReference type="SMART" id="SM00060">
    <property type="entry name" value="FN3"/>
    <property type="match status" value="2"/>
</dbReference>
<feature type="domain" description="Spondin" evidence="16">
    <location>
        <begin position="185"/>
        <end position="376"/>
    </location>
</feature>
<evidence type="ECO:0000256" key="8">
    <source>
        <dbReference type="ARBA" id="ARBA00022889"/>
    </source>
</evidence>
<keyword evidence="10" id="KW-0325">Glycoprotein</keyword>
<dbReference type="InterPro" id="IPR036116">
    <property type="entry name" value="FN3_sf"/>
</dbReference>
<dbReference type="AlphaFoldDB" id="A0A8J9Z9T9"/>
<gene>
    <name evidence="17" type="primary">SPON1</name>
    <name evidence="17" type="ORF">BLAG_LOCUS11231</name>
</gene>
<dbReference type="SUPFAM" id="SSF49265">
    <property type="entry name" value="Fibronectin type III"/>
    <property type="match status" value="1"/>
</dbReference>
<dbReference type="Gene3D" id="2.60.40.2130">
    <property type="entry name" value="F-spondin domain"/>
    <property type="match status" value="1"/>
</dbReference>
<dbReference type="FunFam" id="2.60.40.2130:FF:000002">
    <property type="entry name" value="Putative Spondin-1"/>
    <property type="match status" value="1"/>
</dbReference>
<dbReference type="GO" id="GO:0046872">
    <property type="term" value="F:metal ion binding"/>
    <property type="evidence" value="ECO:0007669"/>
    <property type="project" value="UniProtKB-KW"/>
</dbReference>
<keyword evidence="18" id="KW-1185">Reference proteome</keyword>
<feature type="domain" description="Reelin" evidence="15">
    <location>
        <begin position="19"/>
        <end position="183"/>
    </location>
</feature>
<comment type="subcellular location">
    <subcellularLocation>
        <location evidence="1">Secreted</location>
        <location evidence="1">Extracellular space</location>
        <location evidence="1">Extracellular matrix</location>
    </subcellularLocation>
</comment>
<keyword evidence="3" id="KW-0964">Secreted</keyword>
<dbReference type="PANTHER" id="PTHR11311">
    <property type="entry name" value="SPONDIN"/>
    <property type="match status" value="1"/>
</dbReference>
<dbReference type="GO" id="GO:0007155">
    <property type="term" value="P:cell adhesion"/>
    <property type="evidence" value="ECO:0007669"/>
    <property type="project" value="UniProtKB-KW"/>
</dbReference>
<dbReference type="InterPro" id="IPR044004">
    <property type="entry name" value="TSP1_spondin_dom"/>
</dbReference>
<evidence type="ECO:0000256" key="6">
    <source>
        <dbReference type="ARBA" id="ARBA00022729"/>
    </source>
</evidence>
<feature type="region of interest" description="Disordered" evidence="12">
    <location>
        <begin position="365"/>
        <end position="384"/>
    </location>
</feature>
<dbReference type="Gene3D" id="2.60.40.10">
    <property type="entry name" value="Immunoglobulins"/>
    <property type="match status" value="2"/>
</dbReference>
<feature type="region of interest" description="Disordered" evidence="12">
    <location>
        <begin position="808"/>
        <end position="832"/>
    </location>
</feature>
<evidence type="ECO:0000313" key="18">
    <source>
        <dbReference type="Proteomes" id="UP000838412"/>
    </source>
</evidence>
<dbReference type="Pfam" id="PF00041">
    <property type="entry name" value="fn3"/>
    <property type="match status" value="2"/>
</dbReference>
<dbReference type="CDD" id="cd08544">
    <property type="entry name" value="Reeler"/>
    <property type="match status" value="1"/>
</dbReference>
<dbReference type="PROSITE" id="PS51020">
    <property type="entry name" value="SPONDIN"/>
    <property type="match status" value="1"/>
</dbReference>
<evidence type="ECO:0000256" key="5">
    <source>
        <dbReference type="ARBA" id="ARBA00022723"/>
    </source>
</evidence>
<feature type="region of interest" description="Disordered" evidence="12">
    <location>
        <begin position="402"/>
        <end position="466"/>
    </location>
</feature>
<name>A0A8J9Z9T9_BRALA</name>
<dbReference type="Pfam" id="PF02014">
    <property type="entry name" value="Reeler"/>
    <property type="match status" value="1"/>
</dbReference>
<evidence type="ECO:0000256" key="4">
    <source>
        <dbReference type="ARBA" id="ARBA00022530"/>
    </source>
</evidence>
<evidence type="ECO:0000259" key="16">
    <source>
        <dbReference type="PROSITE" id="PS51020"/>
    </source>
</evidence>
<evidence type="ECO:0000256" key="9">
    <source>
        <dbReference type="ARBA" id="ARBA00023157"/>
    </source>
</evidence>
<dbReference type="PROSITE" id="PS00018">
    <property type="entry name" value="EF_HAND_1"/>
    <property type="match status" value="1"/>
</dbReference>
<evidence type="ECO:0000256" key="3">
    <source>
        <dbReference type="ARBA" id="ARBA00022525"/>
    </source>
</evidence>
<dbReference type="InterPro" id="IPR042307">
    <property type="entry name" value="Reeler_sf"/>
</dbReference>
<evidence type="ECO:0000259" key="14">
    <source>
        <dbReference type="PROSITE" id="PS50853"/>
    </source>
</evidence>
<dbReference type="EMBL" id="OV696703">
    <property type="protein sequence ID" value="CAH1250548.1"/>
    <property type="molecule type" value="Genomic_DNA"/>
</dbReference>
<evidence type="ECO:0000256" key="10">
    <source>
        <dbReference type="ARBA" id="ARBA00023180"/>
    </source>
</evidence>
<keyword evidence="6 13" id="KW-0732">Signal</keyword>
<dbReference type="InterPro" id="IPR018247">
    <property type="entry name" value="EF_Hand_1_Ca_BS"/>
</dbReference>
<dbReference type="Proteomes" id="UP000838412">
    <property type="component" value="Chromosome 18"/>
</dbReference>
<feature type="domain" description="Fibronectin type-III" evidence="14">
    <location>
        <begin position="465"/>
        <end position="563"/>
    </location>
</feature>
<keyword evidence="8" id="KW-0130">Cell adhesion</keyword>
<dbReference type="PROSITE" id="PS51019">
    <property type="entry name" value="REELIN"/>
    <property type="match status" value="1"/>
</dbReference>
<evidence type="ECO:0000256" key="1">
    <source>
        <dbReference type="ARBA" id="ARBA00004498"/>
    </source>
</evidence>
<proteinExistence type="predicted"/>
<dbReference type="InterPro" id="IPR013783">
    <property type="entry name" value="Ig-like_fold"/>
</dbReference>
<dbReference type="OrthoDB" id="347314at2759"/>
<keyword evidence="7" id="KW-0677">Repeat</keyword>
<evidence type="ECO:0000256" key="2">
    <source>
        <dbReference type="ARBA" id="ARBA00019594"/>
    </source>
</evidence>
<accession>A0A8J9Z9T9</accession>
<dbReference type="PROSITE" id="PS50853">
    <property type="entry name" value="FN3"/>
    <property type="match status" value="2"/>
</dbReference>
<feature type="compositionally biased region" description="Basic and acidic residues" evidence="12">
    <location>
        <begin position="441"/>
        <end position="466"/>
    </location>
</feature>
<dbReference type="NCBIfam" id="NF038123">
    <property type="entry name" value="NF038123_dom"/>
    <property type="match status" value="1"/>
</dbReference>
<dbReference type="InterPro" id="IPR036383">
    <property type="entry name" value="TSP1_rpt_sf"/>
</dbReference>